<dbReference type="GeneID" id="111348499"/>
<protein>
    <submittedName>
        <fullName evidence="4">Uncharacterized protein LOC111348499</fullName>
    </submittedName>
    <submittedName>
        <fullName evidence="5">Uncharacterized protein LOC111358195</fullName>
    </submittedName>
    <submittedName>
        <fullName evidence="6">Uncharacterized protein LOC111359755</fullName>
    </submittedName>
</protein>
<dbReference type="RefSeq" id="XP_022831152.1">
    <property type="nucleotide sequence ID" value="XM_022975384.1"/>
</dbReference>
<feature type="region of interest" description="Disordered" evidence="1">
    <location>
        <begin position="178"/>
        <end position="201"/>
    </location>
</feature>
<keyword evidence="3" id="KW-1185">Reference proteome</keyword>
<dbReference type="PANTHER" id="PTHR10773:SF19">
    <property type="match status" value="1"/>
</dbReference>
<evidence type="ECO:0000259" key="2">
    <source>
        <dbReference type="Pfam" id="PF25273"/>
    </source>
</evidence>
<dbReference type="PANTHER" id="PTHR10773">
    <property type="entry name" value="DNA-DIRECTED RNA POLYMERASES I, II, AND III SUBUNIT RPABC2"/>
    <property type="match status" value="1"/>
</dbReference>
<feature type="region of interest" description="Disordered" evidence="1">
    <location>
        <begin position="1"/>
        <end position="27"/>
    </location>
</feature>
<dbReference type="InterPro" id="IPR057191">
    <property type="entry name" value="DUF7869"/>
</dbReference>
<dbReference type="RefSeq" id="XP_022814902.1">
    <property type="nucleotide sequence ID" value="XM_022959134.1"/>
</dbReference>
<feature type="compositionally biased region" description="Basic residues" evidence="1">
    <location>
        <begin position="190"/>
        <end position="199"/>
    </location>
</feature>
<reference evidence="4 5" key="1">
    <citation type="submission" date="2025-04" db="UniProtKB">
        <authorList>
            <consortium name="RefSeq"/>
        </authorList>
    </citation>
    <scope>IDENTIFICATION</scope>
    <source>
        <strain evidence="4 5">Ishihara</strain>
        <tissue evidence="4 5">Whole body</tissue>
    </source>
</reference>
<dbReference type="OrthoDB" id="6136790at2759"/>
<dbReference type="KEGG" id="sliu:111348499"/>
<dbReference type="Pfam" id="PF25273">
    <property type="entry name" value="DUF7869"/>
    <property type="match status" value="1"/>
</dbReference>
<dbReference type="AlphaFoldDB" id="A0A9J7DPW3"/>
<sequence length="788" mass="90945">MSDSTAVNNENMDIPETGTGNHEVLATSPVPEGAENIQKDLSEVWEDVFGSTDDKVTDNQPPQLCLVQYNVSANATDASSSVPVHVAENSLTDNQHFLHMLDNNHDLTPFALEAPSSFENSPAISFSDLPSIPTHNINSTPMPSPLNTHKNCHDAFCPTHDDGPWTMSPSTSNAYSTPNYYSDDELSTPPKKRSKKRLRRTSEWSDVKRKYLKNIGQKYVTKKGKVVDDKILGAPCKCRYRCFEKITHDQRYACFQKFWRLGNREKQWAFVVKYSKKLLKNRCLNREVPNNRKFTFKYFLPVIPDHEQGHSEVVNVCKTMFLNTLSVSGKIIKTSWDKYDGSIIIEEDKRGRHTNHNQIIKPDTIKSVCDHVRSFAPVESHYIRKSSTKLYLDGSLNISKMFKLYKDWCDNSDNIYTSKAVTERQYRDIVNKNFNLGFFIPKKDQCDICHIFRNKNDPTDQEKEVYNTHLSNKNEARKLKNIDKRDAVESNGQILTAVFDFQKVLSCPHGQVSLFYYKRKLSCLDFTIFDMGGKKAYCYMWDETVAKRGANEVGSCLLDFIEQNARNGVKEFRFWSDNCAGQNRNRFVFFLYTYCAKKFNVSIKHRFLEKGHTQNEGDSVHALIEREAANKTIYTPDEWRLLVRWAKCTGEPYEVRNMKRNNFFDLKSHVNNKIWSKNTEGVKVTWNCVKQVFVDKSEPNKLLYKCEHTDIEYKTVTISSNTRRNAVSSLPTLEIAYKMPLKLSKDKHKDLISLVNLGIIPSQYADFFRSLPWNNNENNNIVSSDSEE</sequence>
<gene>
    <name evidence="4" type="primary">LOC111348499</name>
    <name evidence="5" type="synonym">LOC111358195</name>
    <name evidence="6" type="synonym">LOC111359755</name>
</gene>
<evidence type="ECO:0000313" key="6">
    <source>
        <dbReference type="RefSeq" id="XP_022831152.1"/>
    </source>
</evidence>
<evidence type="ECO:0000313" key="5">
    <source>
        <dbReference type="RefSeq" id="XP_022828909.1"/>
    </source>
</evidence>
<proteinExistence type="predicted"/>
<evidence type="ECO:0000313" key="3">
    <source>
        <dbReference type="Proteomes" id="UP000301870"/>
    </source>
</evidence>
<name>A0A9J7DPW3_SPOLT</name>
<dbReference type="RefSeq" id="XP_022828909.1">
    <property type="nucleotide sequence ID" value="XM_022973141.1"/>
</dbReference>
<dbReference type="Proteomes" id="UP000301870">
    <property type="component" value="Chromosome 7"/>
</dbReference>
<organism evidence="3 4">
    <name type="scientific">Spodoptera litura</name>
    <name type="common">Asian cotton leafworm</name>
    <dbReference type="NCBI Taxonomy" id="69820"/>
    <lineage>
        <taxon>Eukaryota</taxon>
        <taxon>Metazoa</taxon>
        <taxon>Ecdysozoa</taxon>
        <taxon>Arthropoda</taxon>
        <taxon>Hexapoda</taxon>
        <taxon>Insecta</taxon>
        <taxon>Pterygota</taxon>
        <taxon>Neoptera</taxon>
        <taxon>Endopterygota</taxon>
        <taxon>Lepidoptera</taxon>
        <taxon>Glossata</taxon>
        <taxon>Ditrysia</taxon>
        <taxon>Noctuoidea</taxon>
        <taxon>Noctuidae</taxon>
        <taxon>Amphipyrinae</taxon>
        <taxon>Spodoptera</taxon>
    </lineage>
</organism>
<dbReference type="Proteomes" id="UP000301870">
    <property type="component" value="Chromosome 29"/>
</dbReference>
<feature type="domain" description="DUF7869" evidence="2">
    <location>
        <begin position="532"/>
        <end position="675"/>
    </location>
</feature>
<evidence type="ECO:0000313" key="4">
    <source>
        <dbReference type="RefSeq" id="XP_022814902.1"/>
    </source>
</evidence>
<dbReference type="Proteomes" id="UP000301870">
    <property type="component" value="Chromosome 27"/>
</dbReference>
<evidence type="ECO:0000256" key="1">
    <source>
        <dbReference type="SAM" id="MobiDB-lite"/>
    </source>
</evidence>
<dbReference type="KEGG" id="sliu:111359755"/>
<accession>A0A9J7DPW3</accession>
<dbReference type="KEGG" id="sliu:111358195"/>
<feature type="compositionally biased region" description="Polar residues" evidence="1">
    <location>
        <begin position="1"/>
        <end position="11"/>
    </location>
</feature>